<keyword evidence="1" id="KW-0472">Membrane</keyword>
<feature type="transmembrane region" description="Helical" evidence="1">
    <location>
        <begin position="130"/>
        <end position="148"/>
    </location>
</feature>
<evidence type="ECO:0000313" key="2">
    <source>
        <dbReference type="EMBL" id="WXB93048.1"/>
    </source>
</evidence>
<dbReference type="RefSeq" id="WP_338752188.1">
    <property type="nucleotide sequence ID" value="NZ_CP147404.1"/>
</dbReference>
<accession>A0ABZ2N629</accession>
<feature type="transmembrane region" description="Helical" evidence="1">
    <location>
        <begin position="88"/>
        <end position="109"/>
    </location>
</feature>
<keyword evidence="1" id="KW-1133">Transmembrane helix</keyword>
<evidence type="ECO:0000313" key="3">
    <source>
        <dbReference type="Proteomes" id="UP001387364"/>
    </source>
</evidence>
<sequence length="149" mass="16569">MQEESLYTPSLSEGTARQTESYNVGSLFIVAFFGGVFAITVLGLRNAKWLLIEKKYLQWLVAASVIALLFKLSIVYAVSDGMMEGSDAFIRVLGKGIGLLLYFIYYFVLKRAFHDHLALGGEVQPLLRDGIIWVVISMFVEGGLLLLLI</sequence>
<keyword evidence="1" id="KW-0812">Transmembrane</keyword>
<proteinExistence type="predicted"/>
<name>A0ABZ2N629_9BACI</name>
<protein>
    <submittedName>
        <fullName evidence="2">Uncharacterized protein</fullName>
    </submittedName>
</protein>
<organism evidence="2 3">
    <name type="scientific">Bacillus kandeliae</name>
    <dbReference type="NCBI Taxonomy" id="3129297"/>
    <lineage>
        <taxon>Bacteria</taxon>
        <taxon>Bacillati</taxon>
        <taxon>Bacillota</taxon>
        <taxon>Bacilli</taxon>
        <taxon>Bacillales</taxon>
        <taxon>Bacillaceae</taxon>
        <taxon>Bacillus</taxon>
    </lineage>
</organism>
<feature type="transmembrane region" description="Helical" evidence="1">
    <location>
        <begin position="56"/>
        <end position="76"/>
    </location>
</feature>
<feature type="transmembrane region" description="Helical" evidence="1">
    <location>
        <begin position="24"/>
        <end position="44"/>
    </location>
</feature>
<reference evidence="2 3" key="1">
    <citation type="submission" date="2024-02" db="EMBL/GenBank/DDBJ databases">
        <title>Seven novel Bacillus-like species.</title>
        <authorList>
            <person name="Liu G."/>
        </authorList>
    </citation>
    <scope>NUCLEOTIDE SEQUENCE [LARGE SCALE GENOMIC DNA]</scope>
    <source>
        <strain evidence="2 3">FJAT-52991</strain>
    </source>
</reference>
<evidence type="ECO:0000256" key="1">
    <source>
        <dbReference type="SAM" id="Phobius"/>
    </source>
</evidence>
<dbReference type="EMBL" id="CP147404">
    <property type="protein sequence ID" value="WXB93048.1"/>
    <property type="molecule type" value="Genomic_DNA"/>
</dbReference>
<keyword evidence="3" id="KW-1185">Reference proteome</keyword>
<dbReference type="Proteomes" id="UP001387364">
    <property type="component" value="Chromosome"/>
</dbReference>
<gene>
    <name evidence="2" type="ORF">WDJ61_17775</name>
</gene>